<proteinExistence type="inferred from homology"/>
<feature type="domain" description="Flagellar hook-associated protein 2 N-terminal" evidence="6">
    <location>
        <begin position="10"/>
        <end position="106"/>
    </location>
</feature>
<evidence type="ECO:0000313" key="9">
    <source>
        <dbReference type="Proteomes" id="UP000533905"/>
    </source>
</evidence>
<keyword evidence="5" id="KW-0964">Secreted</keyword>
<comment type="function">
    <text evidence="5">Required for morphogenesis and for the elongation of the flagellar filament by facilitating polymerization of the flagellin monomers at the tip of growing filament. Forms a capping structure, which prevents flagellin subunits (transported through the central channel of the flagellum) from leaking out without polymerization at the distal end.</text>
</comment>
<evidence type="ECO:0000313" key="8">
    <source>
        <dbReference type="EMBL" id="NNG22594.1"/>
    </source>
</evidence>
<keyword evidence="9" id="KW-1185">Reference proteome</keyword>
<dbReference type="EMBL" id="JABAIV010000002">
    <property type="protein sequence ID" value="NNG22594.1"/>
    <property type="molecule type" value="Genomic_DNA"/>
</dbReference>
<name>A0A7Y2JZF8_9BURK</name>
<gene>
    <name evidence="8" type="primary">fliD</name>
    <name evidence="8" type="ORF">HGB41_06210</name>
</gene>
<dbReference type="Pfam" id="PF07196">
    <property type="entry name" value="Flagellin_IN"/>
    <property type="match status" value="1"/>
</dbReference>
<comment type="caution">
    <text evidence="8">The sequence shown here is derived from an EMBL/GenBank/DDBJ whole genome shotgun (WGS) entry which is preliminary data.</text>
</comment>
<keyword evidence="8" id="KW-0969">Cilium</keyword>
<keyword evidence="3" id="KW-0175">Coiled coil</keyword>
<comment type="subunit">
    <text evidence="2 5">Homopentamer.</text>
</comment>
<dbReference type="GO" id="GO:0007155">
    <property type="term" value="P:cell adhesion"/>
    <property type="evidence" value="ECO:0007669"/>
    <property type="project" value="InterPro"/>
</dbReference>
<dbReference type="Proteomes" id="UP000533905">
    <property type="component" value="Unassembled WGS sequence"/>
</dbReference>
<protein>
    <recommendedName>
        <fullName evidence="5">Flagellar hook-associated protein 2</fullName>
        <shortName evidence="5">HAP2</shortName>
    </recommendedName>
    <alternativeName>
        <fullName evidence="5">Flagellar cap protein</fullName>
    </alternativeName>
</protein>
<dbReference type="GO" id="GO:0009424">
    <property type="term" value="C:bacterial-type flagellum hook"/>
    <property type="evidence" value="ECO:0007669"/>
    <property type="project" value="UniProtKB-UniRule"/>
</dbReference>
<accession>A0A7Y2JZF8</accession>
<evidence type="ECO:0000256" key="2">
    <source>
        <dbReference type="ARBA" id="ARBA00011255"/>
    </source>
</evidence>
<evidence type="ECO:0000256" key="4">
    <source>
        <dbReference type="ARBA" id="ARBA00023143"/>
    </source>
</evidence>
<dbReference type="RefSeq" id="WP_171082302.1">
    <property type="nucleotide sequence ID" value="NZ_JABAIV010000002.1"/>
</dbReference>
<dbReference type="InterPro" id="IPR010809">
    <property type="entry name" value="FliD_C"/>
</dbReference>
<dbReference type="GO" id="GO:0009421">
    <property type="term" value="C:bacterial-type flagellum filament cap"/>
    <property type="evidence" value="ECO:0007669"/>
    <property type="project" value="InterPro"/>
</dbReference>
<keyword evidence="8" id="KW-0282">Flagellum</keyword>
<evidence type="ECO:0000259" key="7">
    <source>
        <dbReference type="Pfam" id="PF07195"/>
    </source>
</evidence>
<feature type="domain" description="Flagellar hook-associated protein 2 C-terminal" evidence="7">
    <location>
        <begin position="452"/>
        <end position="868"/>
    </location>
</feature>
<keyword evidence="8" id="KW-0966">Cell projection</keyword>
<dbReference type="InterPro" id="IPR010810">
    <property type="entry name" value="Flagellin_hook_IN_motif"/>
</dbReference>
<sequence length="885" mass="86712">MGISSSGIGSGLDVDGIIAKLMQAEAAPLANFDKKAGALQTRLAALAKVNAAVGSFQGALTSLNSPSTFSALNSLSSNKDLLSASAGTGAVPGKYSINVSQLASAQSLTTAGRASMSATIGSGAKTTLTFQFGSIGGGSFGVAGTALGPSIATGGISNGSLSVNGTVIATGAATRSAAQLAEAINAKTETTGVTAKAGTATSAANLFAGFGPVTTAASASYTLSVGGVAIASQAGTGATLDAAGIDAALAGGTVSAALATANITFTGNAQDGSLQFTAADGSNLTVLEAIGGSGAVTGGLEGAGVANTGTSVTTTAGVTLSSSEGKQIMVGGSNPGAAGLVAGSAGSYLGGAAFAQDGAQASGTVTLDAGSQSLQGIRDAINKANIGVTATIVSDGGDNPYHLVLTSNKTGAKSSMKIGVDGADGQPADPAIAALLGHDPSGAQGLTQTSAAQDTLLNMNGIDIRSSSTTVTDAVQGVSLDITATGSTNLNVTRDTASISTAVNNFVKAYNELNKTISSLTDYNSETKKAGALQGDASVRSIQSQLRRQLGGAVEGLGGKLTTLGQVGITFQRDGSLAVDTTKLNKAVNDNYAEIGGLFAAVGSATDGMIKFDKSSAATKPGTYGINITSLASQGTLTSAAALSGATTIGANTTWRITLNQTDPVSEKKTQDITLAAGTYTNAQLAAMLRAAVNGNTTFAGAGDTVETKVDGDGRLSISSSKYGSTSNLAIASVSGSSPDIVFGSATPEAGKDVEGTIGGVAATGNGQALTAAAGSPADGIQVSINGGLVGERGTVNFSKGFAFELTNLATGFVGKDSLISNKTDGLNISIKSIATARDRFSARLETIEKRYRAQFTALDSALMSMQSTSAYLTQQLAALSANAG</sequence>
<evidence type="ECO:0000256" key="3">
    <source>
        <dbReference type="ARBA" id="ARBA00023054"/>
    </source>
</evidence>
<dbReference type="InterPro" id="IPR003481">
    <property type="entry name" value="FliD_N"/>
</dbReference>
<comment type="similarity">
    <text evidence="1 5">Belongs to the FliD family.</text>
</comment>
<dbReference type="Gene3D" id="3.30.70.2120">
    <property type="match status" value="1"/>
</dbReference>
<dbReference type="AlphaFoldDB" id="A0A7Y2JZF8"/>
<dbReference type="GO" id="GO:0071973">
    <property type="term" value="P:bacterial-type flagellum-dependent cell motility"/>
    <property type="evidence" value="ECO:0007669"/>
    <property type="project" value="TreeGrafter"/>
</dbReference>
<reference evidence="8 9" key="1">
    <citation type="submission" date="2020-04" db="EMBL/GenBank/DDBJ databases">
        <title>Massilia sp. nov., a cold adapted bacteria isolated from Arctic soil.</title>
        <authorList>
            <person name="Son J."/>
            <person name="Ka J.-O."/>
        </authorList>
    </citation>
    <scope>NUCLEOTIDE SEQUENCE [LARGE SCALE GENOMIC DNA]</scope>
    <source>
        <strain evidence="8 9">ML15P13</strain>
    </source>
</reference>
<keyword evidence="4 5" id="KW-0975">Bacterial flagellum</keyword>
<comment type="subcellular location">
    <subcellularLocation>
        <location evidence="5">Secreted</location>
    </subcellularLocation>
    <subcellularLocation>
        <location evidence="5">Bacterial flagellum</location>
    </subcellularLocation>
</comment>
<dbReference type="PANTHER" id="PTHR30288">
    <property type="entry name" value="FLAGELLAR CAP/ASSEMBLY PROTEIN FLID"/>
    <property type="match status" value="1"/>
</dbReference>
<evidence type="ECO:0000259" key="6">
    <source>
        <dbReference type="Pfam" id="PF02465"/>
    </source>
</evidence>
<evidence type="ECO:0000256" key="1">
    <source>
        <dbReference type="ARBA" id="ARBA00009764"/>
    </source>
</evidence>
<dbReference type="GO" id="GO:0005576">
    <property type="term" value="C:extracellular region"/>
    <property type="evidence" value="ECO:0007669"/>
    <property type="project" value="UniProtKB-SubCell"/>
</dbReference>
<dbReference type="InterPro" id="IPR040026">
    <property type="entry name" value="FliD"/>
</dbReference>
<organism evidence="8 9">
    <name type="scientific">Telluria aromaticivorans</name>
    <dbReference type="NCBI Taxonomy" id="2725995"/>
    <lineage>
        <taxon>Bacteria</taxon>
        <taxon>Pseudomonadati</taxon>
        <taxon>Pseudomonadota</taxon>
        <taxon>Betaproteobacteria</taxon>
        <taxon>Burkholderiales</taxon>
        <taxon>Oxalobacteraceae</taxon>
        <taxon>Telluria group</taxon>
        <taxon>Telluria</taxon>
    </lineage>
</organism>
<evidence type="ECO:0000256" key="5">
    <source>
        <dbReference type="RuleBase" id="RU362066"/>
    </source>
</evidence>
<dbReference type="Pfam" id="PF07195">
    <property type="entry name" value="FliD_C"/>
    <property type="match status" value="1"/>
</dbReference>
<dbReference type="Pfam" id="PF02465">
    <property type="entry name" value="FliD_N"/>
    <property type="match status" value="1"/>
</dbReference>
<dbReference type="PANTHER" id="PTHR30288:SF0">
    <property type="entry name" value="FLAGELLAR HOOK-ASSOCIATED PROTEIN 2"/>
    <property type="match status" value="1"/>
</dbReference>